<sequence>MGSRQCKAAKADVDEINETTIRRNPLVQAMEKKHHEEIGSKARRIRRTHGSSSGETAPEPYRCSQVAVRSGSLGTSSSGRTTQGCRDEAYEG</sequence>
<reference evidence="2 3" key="1">
    <citation type="journal article" date="2020" name="ISME J.">
        <title>Uncovering the hidden diversity of litter-decomposition mechanisms in mushroom-forming fungi.</title>
        <authorList>
            <person name="Floudas D."/>
            <person name="Bentzer J."/>
            <person name="Ahren D."/>
            <person name="Johansson T."/>
            <person name="Persson P."/>
            <person name="Tunlid A."/>
        </authorList>
    </citation>
    <scope>NUCLEOTIDE SEQUENCE [LARGE SCALE GENOMIC DNA]</scope>
    <source>
        <strain evidence="2 3">CBS 406.79</strain>
    </source>
</reference>
<protein>
    <submittedName>
        <fullName evidence="2">Uncharacterized protein</fullName>
    </submittedName>
</protein>
<name>A0A8H5CU61_9AGAR</name>
<gene>
    <name evidence="2" type="ORF">D9757_013649</name>
</gene>
<feature type="compositionally biased region" description="Low complexity" evidence="1">
    <location>
        <begin position="69"/>
        <end position="82"/>
    </location>
</feature>
<dbReference type="OrthoDB" id="2932723at2759"/>
<dbReference type="EMBL" id="JAACJN010000341">
    <property type="protein sequence ID" value="KAF5347146.1"/>
    <property type="molecule type" value="Genomic_DNA"/>
</dbReference>
<dbReference type="AlphaFoldDB" id="A0A8H5CU61"/>
<feature type="region of interest" description="Disordered" evidence="1">
    <location>
        <begin position="22"/>
        <end position="92"/>
    </location>
</feature>
<feature type="compositionally biased region" description="Basic and acidic residues" evidence="1">
    <location>
        <begin position="30"/>
        <end position="40"/>
    </location>
</feature>
<evidence type="ECO:0000313" key="3">
    <source>
        <dbReference type="Proteomes" id="UP000518752"/>
    </source>
</evidence>
<keyword evidence="3" id="KW-1185">Reference proteome</keyword>
<evidence type="ECO:0000313" key="2">
    <source>
        <dbReference type="EMBL" id="KAF5347146.1"/>
    </source>
</evidence>
<evidence type="ECO:0000256" key="1">
    <source>
        <dbReference type="SAM" id="MobiDB-lite"/>
    </source>
</evidence>
<organism evidence="2 3">
    <name type="scientific">Collybiopsis confluens</name>
    <dbReference type="NCBI Taxonomy" id="2823264"/>
    <lineage>
        <taxon>Eukaryota</taxon>
        <taxon>Fungi</taxon>
        <taxon>Dikarya</taxon>
        <taxon>Basidiomycota</taxon>
        <taxon>Agaricomycotina</taxon>
        <taxon>Agaricomycetes</taxon>
        <taxon>Agaricomycetidae</taxon>
        <taxon>Agaricales</taxon>
        <taxon>Marasmiineae</taxon>
        <taxon>Omphalotaceae</taxon>
        <taxon>Collybiopsis</taxon>
    </lineage>
</organism>
<accession>A0A8H5CU61</accession>
<proteinExistence type="predicted"/>
<dbReference type="Proteomes" id="UP000518752">
    <property type="component" value="Unassembled WGS sequence"/>
</dbReference>
<comment type="caution">
    <text evidence="2">The sequence shown here is derived from an EMBL/GenBank/DDBJ whole genome shotgun (WGS) entry which is preliminary data.</text>
</comment>